<dbReference type="RefSeq" id="WP_006924759.1">
    <property type="nucleotide sequence ID" value="NZ_JH725027.1"/>
</dbReference>
<evidence type="ECO:0000313" key="2">
    <source>
        <dbReference type="Proteomes" id="UP000008947"/>
    </source>
</evidence>
<reference evidence="1 2" key="1">
    <citation type="submission" date="2012-03" db="EMBL/GenBank/DDBJ databases">
        <title>The Genome Sequence of Bartonella washoensis Sb944nv.</title>
        <authorList>
            <consortium name="The Broad Institute Genome Sequencing Platform"/>
            <consortium name="The Broad Institute Genome Sequencing Center for Infectious Disease"/>
            <person name="Feldgarden M."/>
            <person name="Kirby J."/>
            <person name="Kosoy M."/>
            <person name="Birtles R."/>
            <person name="Probert W.S."/>
            <person name="Chiaraviglio L."/>
            <person name="Young S.K."/>
            <person name="Zeng Q."/>
            <person name="Gargeya S."/>
            <person name="Fitzgerald M."/>
            <person name="Haas B."/>
            <person name="Abouelleil A."/>
            <person name="Alvarado L."/>
            <person name="Arachchi H.M."/>
            <person name="Berlin A."/>
            <person name="Chapman S.B."/>
            <person name="Gearin G."/>
            <person name="Goldberg J."/>
            <person name="Griggs A."/>
            <person name="Gujja S."/>
            <person name="Hansen M."/>
            <person name="Heiman D."/>
            <person name="Howarth C."/>
            <person name="Larimer J."/>
            <person name="Lui A."/>
            <person name="MacDonald P.J.P."/>
            <person name="McCowen C."/>
            <person name="Montmayeur A."/>
            <person name="Murphy C."/>
            <person name="Neiman D."/>
            <person name="Pearson M."/>
            <person name="Priest M."/>
            <person name="Roberts A."/>
            <person name="Saif S."/>
            <person name="Shea T."/>
            <person name="Sisk P."/>
            <person name="Stolte C."/>
            <person name="Sykes S."/>
            <person name="Wortman J."/>
            <person name="Nusbaum C."/>
            <person name="Birren B."/>
        </authorList>
    </citation>
    <scope>NUCLEOTIDE SEQUENCE [LARGE SCALE GENOMIC DNA]</scope>
    <source>
        <strain evidence="1 2">Sb944nv</strain>
    </source>
</reference>
<gene>
    <name evidence="1" type="ORF">MCQ_01666</name>
</gene>
<keyword evidence="2" id="KW-1185">Reference proteome</keyword>
<organism evidence="1 2">
    <name type="scientific">Candidatus Bartonella washoeensis Sb944nv</name>
    <dbReference type="NCBI Taxonomy" id="1094563"/>
    <lineage>
        <taxon>Bacteria</taxon>
        <taxon>Pseudomonadati</taxon>
        <taxon>Pseudomonadota</taxon>
        <taxon>Alphaproteobacteria</taxon>
        <taxon>Hyphomicrobiales</taxon>
        <taxon>Bartonellaceae</taxon>
        <taxon>Bartonella</taxon>
    </lineage>
</organism>
<dbReference type="AlphaFoldDB" id="J0YQ07"/>
<dbReference type="eggNOG" id="ENOG50313FS">
    <property type="taxonomic scope" value="Bacteria"/>
</dbReference>
<protein>
    <submittedName>
        <fullName evidence="1">Uncharacterized protein</fullName>
    </submittedName>
</protein>
<accession>J0YQ07</accession>
<name>J0YQ07_9HYPH</name>
<dbReference type="PATRIC" id="fig|1094563.3.peg.1911"/>
<sequence>MTVLPTDTNSHDFTHLDRSQTFDYMVTLIQDEIDDTTAEYSVQIQDSIFTALRLCEREPFFFNEKRMVTFKTQIGKTWYGQKDGFFLYPEMILDAVFLGTHTSTQTQLFFKPSEALQKQYGVQPPLATPAFYTCSDQKIGLFPTPSKVETVRLSYARAHFGEGTDKDKQEDHLWFMHAFDLIKARAKYELYKNILKDPEYAAVSFNDFQEQLQILRTETSRRKGVSNILPMTF</sequence>
<comment type="caution">
    <text evidence="1">The sequence shown here is derived from an EMBL/GenBank/DDBJ whole genome shotgun (WGS) entry which is preliminary data.</text>
</comment>
<dbReference type="Proteomes" id="UP000008947">
    <property type="component" value="Unassembled WGS sequence"/>
</dbReference>
<evidence type="ECO:0000313" key="1">
    <source>
        <dbReference type="EMBL" id="EJF76803.1"/>
    </source>
</evidence>
<proteinExistence type="predicted"/>
<dbReference type="Pfam" id="PF24175">
    <property type="entry name" value="SU10_adaptor"/>
    <property type="match status" value="1"/>
</dbReference>
<dbReference type="HOGENOM" id="CLU_089224_0_0_5"/>
<dbReference type="InterPro" id="IPR056209">
    <property type="entry name" value="SU10_adaptor"/>
</dbReference>
<dbReference type="EMBL" id="AILU01000053">
    <property type="protein sequence ID" value="EJF76803.1"/>
    <property type="molecule type" value="Genomic_DNA"/>
</dbReference>